<evidence type="ECO:0000313" key="2">
    <source>
        <dbReference type="EMBL" id="GID47699.1"/>
    </source>
</evidence>
<accession>A0ABQ3WNA2</accession>
<proteinExistence type="predicted"/>
<evidence type="ECO:0000256" key="1">
    <source>
        <dbReference type="SAM" id="MobiDB-lite"/>
    </source>
</evidence>
<reference evidence="2" key="1">
    <citation type="submission" date="2021-01" db="EMBL/GenBank/DDBJ databases">
        <title>Whole genome shotgun sequence of Actinoplanes capillaceus NBRC 16408.</title>
        <authorList>
            <person name="Komaki H."/>
            <person name="Tamura T."/>
        </authorList>
    </citation>
    <scope>NUCLEOTIDE SEQUENCE [LARGE SCALE GENOMIC DNA]</scope>
    <source>
        <strain evidence="2">NBRC 16408</strain>
    </source>
</reference>
<gene>
    <name evidence="2" type="ORF">Aca07nite_49740</name>
</gene>
<comment type="caution">
    <text evidence="2">The sequence shown here is derived from an EMBL/GenBank/DDBJ whole genome shotgun (WGS) entry which is preliminary data.</text>
</comment>
<dbReference type="EMBL" id="BOMF01000093">
    <property type="protein sequence ID" value="GID47699.1"/>
    <property type="molecule type" value="Genomic_DNA"/>
</dbReference>
<organism evidence="2">
    <name type="scientific">Actinoplanes campanulatus</name>
    <dbReference type="NCBI Taxonomy" id="113559"/>
    <lineage>
        <taxon>Bacteria</taxon>
        <taxon>Bacillati</taxon>
        <taxon>Actinomycetota</taxon>
        <taxon>Actinomycetes</taxon>
        <taxon>Micromonosporales</taxon>
        <taxon>Micromonosporaceae</taxon>
        <taxon>Actinoplanes</taxon>
    </lineage>
</organism>
<protein>
    <submittedName>
        <fullName evidence="2">Uncharacterized protein</fullName>
    </submittedName>
</protein>
<sequence>MSDARPAAGPCGVGGRPAVPDGCGFAGDRPDSSPGADAWGIDALPEVGAGPAGEGPPDGAGGMLARPGAGTDGGETRPGIGTDGREA</sequence>
<name>A0ABQ3WNA2_9ACTN</name>
<feature type="region of interest" description="Disordered" evidence="1">
    <location>
        <begin position="1"/>
        <end position="87"/>
    </location>
</feature>
<feature type="compositionally biased region" description="Gly residues" evidence="1">
    <location>
        <begin position="50"/>
        <end position="62"/>
    </location>
</feature>